<dbReference type="InterPro" id="IPR003879">
    <property type="entry name" value="Butyrophylin_SPRY"/>
</dbReference>
<dbReference type="Pfam" id="PF00643">
    <property type="entry name" value="zf-B_box"/>
    <property type="match status" value="1"/>
</dbReference>
<dbReference type="SMART" id="SM00336">
    <property type="entry name" value="BBOX"/>
    <property type="match status" value="1"/>
</dbReference>
<dbReference type="InterPro" id="IPR000315">
    <property type="entry name" value="Znf_B-box"/>
</dbReference>
<evidence type="ECO:0000259" key="6">
    <source>
        <dbReference type="PROSITE" id="PS50119"/>
    </source>
</evidence>
<dbReference type="SUPFAM" id="SSF57845">
    <property type="entry name" value="B-box zinc-binding domain"/>
    <property type="match status" value="1"/>
</dbReference>
<dbReference type="InterPro" id="IPR043136">
    <property type="entry name" value="B30.2/SPRY_sf"/>
</dbReference>
<dbReference type="PROSITE" id="PS50119">
    <property type="entry name" value="ZF_BBOX"/>
    <property type="match status" value="1"/>
</dbReference>
<keyword evidence="1" id="KW-0479">Metal-binding</keyword>
<reference evidence="7" key="1">
    <citation type="submission" date="2025-08" db="UniProtKB">
        <authorList>
            <consortium name="Ensembl"/>
        </authorList>
    </citation>
    <scope>IDENTIFICATION</scope>
</reference>
<dbReference type="Gene3D" id="3.30.40.10">
    <property type="entry name" value="Zinc/RING finger domain, C3HC4 (zinc finger)"/>
    <property type="match status" value="1"/>
</dbReference>
<dbReference type="InterPro" id="IPR001841">
    <property type="entry name" value="Znf_RING"/>
</dbReference>
<dbReference type="SUPFAM" id="SSF49899">
    <property type="entry name" value="Concanavalin A-like lectins/glucanases"/>
    <property type="match status" value="1"/>
</dbReference>
<evidence type="ECO:0000259" key="5">
    <source>
        <dbReference type="PROSITE" id="PS50089"/>
    </source>
</evidence>
<evidence type="ECO:0000256" key="3">
    <source>
        <dbReference type="ARBA" id="ARBA00022833"/>
    </source>
</evidence>
<dbReference type="SUPFAM" id="SSF57850">
    <property type="entry name" value="RING/U-box"/>
    <property type="match status" value="1"/>
</dbReference>
<dbReference type="PRINTS" id="PR01407">
    <property type="entry name" value="BUTYPHLNCDUF"/>
</dbReference>
<dbReference type="Gene3D" id="2.60.120.920">
    <property type="match status" value="1"/>
</dbReference>
<dbReference type="OrthoDB" id="9044753at2759"/>
<dbReference type="PROSITE" id="PS00518">
    <property type="entry name" value="ZF_RING_1"/>
    <property type="match status" value="1"/>
</dbReference>
<evidence type="ECO:0000256" key="4">
    <source>
        <dbReference type="PROSITE-ProRule" id="PRU00024"/>
    </source>
</evidence>
<evidence type="ECO:0000256" key="2">
    <source>
        <dbReference type="ARBA" id="ARBA00022771"/>
    </source>
</evidence>
<reference evidence="7" key="2">
    <citation type="submission" date="2025-09" db="UniProtKB">
        <authorList>
            <consortium name="Ensembl"/>
        </authorList>
    </citation>
    <scope>IDENTIFICATION</scope>
</reference>
<sequence>MSAEGERGLKTPMATSGEKTALGELSQEATCPLCLDFFKQPMGLSCGHNFCRDCLAQLGPEASCPQCRAKVEPSSACPNRALANVVCLVKRLRLSEGAQEESSGQPLCQEHRQPLQSFCSSEKSLLCPGCLEGHQGHPILALSEAAQQYKVGTNSLGHSIKEESRQQCQELLAAEKQKVGLALESLQELLQEKQPVWLGWLAKQEEEMEAEWRVALAQLSSQASRLQQLIAQTERKCRQPDGEFLQVGEPSLASRGGYPGPNCCSFKPLLPPSLSVGNSKKTIEMFYALTSCSQPVLRVSVLRPAVCVMLRLNPPWLLCQGSTVTWANRFQECPDVPGRFDREFCVLGSEGFTTGWHWWEVSVMLGHGVAKESIRRKGSFQLSPRRNLGLWGGAVGEDCFLQGSRDSVQLVARLRVRLDCEAKEVEFLDAEARLPSTPSGCGPSWGGAVYRH</sequence>
<dbReference type="Ensembl" id="ENSNNAT00000024513.1">
    <property type="protein sequence ID" value="ENSNNAP00000023384.1"/>
    <property type="gene ID" value="ENSNNAG00000015385.1"/>
</dbReference>
<dbReference type="OMA" id="FFGERAY"/>
<dbReference type="GO" id="GO:0008270">
    <property type="term" value="F:zinc ion binding"/>
    <property type="evidence" value="ECO:0007669"/>
    <property type="project" value="UniProtKB-KW"/>
</dbReference>
<keyword evidence="2 4" id="KW-0863">Zinc-finger</keyword>
<keyword evidence="8" id="KW-1185">Reference proteome</keyword>
<feature type="domain" description="RING-type" evidence="5">
    <location>
        <begin position="31"/>
        <end position="68"/>
    </location>
</feature>
<dbReference type="InterPro" id="IPR013083">
    <property type="entry name" value="Znf_RING/FYVE/PHD"/>
</dbReference>
<dbReference type="SMART" id="SM00184">
    <property type="entry name" value="RING"/>
    <property type="match status" value="1"/>
</dbReference>
<dbReference type="Proteomes" id="UP000694559">
    <property type="component" value="Unplaced"/>
</dbReference>
<dbReference type="PROSITE" id="PS50089">
    <property type="entry name" value="ZF_RING_2"/>
    <property type="match status" value="1"/>
</dbReference>
<dbReference type="PANTHER" id="PTHR24103">
    <property type="entry name" value="E3 UBIQUITIN-PROTEIN LIGASE TRIM"/>
    <property type="match status" value="1"/>
</dbReference>
<dbReference type="InterPro" id="IPR013320">
    <property type="entry name" value="ConA-like_dom_sf"/>
</dbReference>
<keyword evidence="3" id="KW-0862">Zinc</keyword>
<dbReference type="GeneTree" id="ENSGT01030000234669"/>
<organism evidence="7 8">
    <name type="scientific">Naja naja</name>
    <name type="common">Indian cobra</name>
    <dbReference type="NCBI Taxonomy" id="35670"/>
    <lineage>
        <taxon>Eukaryota</taxon>
        <taxon>Metazoa</taxon>
        <taxon>Chordata</taxon>
        <taxon>Craniata</taxon>
        <taxon>Vertebrata</taxon>
        <taxon>Euteleostomi</taxon>
        <taxon>Lepidosauria</taxon>
        <taxon>Squamata</taxon>
        <taxon>Bifurcata</taxon>
        <taxon>Unidentata</taxon>
        <taxon>Episquamata</taxon>
        <taxon>Toxicofera</taxon>
        <taxon>Serpentes</taxon>
        <taxon>Colubroidea</taxon>
        <taxon>Elapidae</taxon>
        <taxon>Elapinae</taxon>
        <taxon>Naja</taxon>
    </lineage>
</organism>
<dbReference type="InterPro" id="IPR050143">
    <property type="entry name" value="TRIM/RBCC"/>
</dbReference>
<evidence type="ECO:0000256" key="1">
    <source>
        <dbReference type="ARBA" id="ARBA00022723"/>
    </source>
</evidence>
<evidence type="ECO:0000313" key="8">
    <source>
        <dbReference type="Proteomes" id="UP000694559"/>
    </source>
</evidence>
<evidence type="ECO:0000313" key="7">
    <source>
        <dbReference type="Ensembl" id="ENSNNAP00000023384.1"/>
    </source>
</evidence>
<accession>A0A8C6Y5G1</accession>
<protein>
    <submittedName>
        <fullName evidence="7">Uncharacterized protein</fullName>
    </submittedName>
</protein>
<feature type="domain" description="B box-type" evidence="6">
    <location>
        <begin position="103"/>
        <end position="142"/>
    </location>
</feature>
<dbReference type="InterPro" id="IPR017907">
    <property type="entry name" value="Znf_RING_CS"/>
</dbReference>
<dbReference type="AlphaFoldDB" id="A0A8C6Y5G1"/>
<proteinExistence type="predicted"/>
<name>A0A8C6Y5G1_NAJNA</name>
<dbReference type="Gene3D" id="3.30.160.60">
    <property type="entry name" value="Classic Zinc Finger"/>
    <property type="match status" value="1"/>
</dbReference>
<dbReference type="Pfam" id="PF15227">
    <property type="entry name" value="zf-C3HC4_4"/>
    <property type="match status" value="1"/>
</dbReference>